<sequence length="132" mass="15768">MQKACSLFFQISACIFRTEWENTFRALKKESAELQKFVQIFCLFLLFLNSGWLCFEVLMRENIQLSHTLRLLHKQCSVIRQTLVCTDVQQASNRAKCNFIVRERNSANFQHMLQFFTCDLYISWLKVNENKR</sequence>
<evidence type="ECO:0000313" key="3">
    <source>
        <dbReference type="WBParaSite" id="ALUE_0002193701-mRNA-1"/>
    </source>
</evidence>
<organism evidence="2 3">
    <name type="scientific">Ascaris lumbricoides</name>
    <name type="common">Giant roundworm</name>
    <dbReference type="NCBI Taxonomy" id="6252"/>
    <lineage>
        <taxon>Eukaryota</taxon>
        <taxon>Metazoa</taxon>
        <taxon>Ecdysozoa</taxon>
        <taxon>Nematoda</taxon>
        <taxon>Chromadorea</taxon>
        <taxon>Rhabditida</taxon>
        <taxon>Spirurina</taxon>
        <taxon>Ascaridomorpha</taxon>
        <taxon>Ascaridoidea</taxon>
        <taxon>Ascarididae</taxon>
        <taxon>Ascaris</taxon>
    </lineage>
</organism>
<proteinExistence type="predicted"/>
<evidence type="ECO:0000313" key="2">
    <source>
        <dbReference type="Proteomes" id="UP000036681"/>
    </source>
</evidence>
<reference evidence="3" key="1">
    <citation type="submission" date="2017-02" db="UniProtKB">
        <authorList>
            <consortium name="WormBaseParasite"/>
        </authorList>
    </citation>
    <scope>IDENTIFICATION</scope>
</reference>
<keyword evidence="1" id="KW-0812">Transmembrane</keyword>
<feature type="transmembrane region" description="Helical" evidence="1">
    <location>
        <begin position="37"/>
        <end position="58"/>
    </location>
</feature>
<dbReference type="WBParaSite" id="ALUE_0002193701-mRNA-1">
    <property type="protein sequence ID" value="ALUE_0002193701-mRNA-1"/>
    <property type="gene ID" value="ALUE_0002193701"/>
</dbReference>
<keyword evidence="1" id="KW-0472">Membrane</keyword>
<dbReference type="Proteomes" id="UP000036681">
    <property type="component" value="Unplaced"/>
</dbReference>
<keyword evidence="1" id="KW-1133">Transmembrane helix</keyword>
<name>A0A0M3IT59_ASCLU</name>
<evidence type="ECO:0000256" key="1">
    <source>
        <dbReference type="SAM" id="Phobius"/>
    </source>
</evidence>
<keyword evidence="2" id="KW-1185">Reference proteome</keyword>
<accession>A0A0M3IT59</accession>
<dbReference type="AlphaFoldDB" id="A0A0M3IT59"/>
<protein>
    <submittedName>
        <fullName evidence="3">Secreted protein</fullName>
    </submittedName>
</protein>